<evidence type="ECO:0008006" key="2">
    <source>
        <dbReference type="Google" id="ProtNLM"/>
    </source>
</evidence>
<accession>A0A0A9FUS3</accession>
<dbReference type="Gene3D" id="3.30.200.20">
    <property type="entry name" value="Phosphorylase Kinase, domain 1"/>
    <property type="match status" value="1"/>
</dbReference>
<reference evidence="1" key="2">
    <citation type="journal article" date="2015" name="Data Brief">
        <title>Shoot transcriptome of the giant reed, Arundo donax.</title>
        <authorList>
            <person name="Barrero R.A."/>
            <person name="Guerrero F.D."/>
            <person name="Moolhuijzen P."/>
            <person name="Goolsby J.A."/>
            <person name="Tidwell J."/>
            <person name="Bellgard S.E."/>
            <person name="Bellgard M.I."/>
        </authorList>
    </citation>
    <scope>NUCLEOTIDE SEQUENCE</scope>
    <source>
        <tissue evidence="1">Shoot tissue taken approximately 20 cm above the soil surface</tissue>
    </source>
</reference>
<dbReference type="SUPFAM" id="SSF56112">
    <property type="entry name" value="Protein kinase-like (PK-like)"/>
    <property type="match status" value="1"/>
</dbReference>
<protein>
    <recommendedName>
        <fullName evidence="2">Protein kinase domain-containing protein</fullName>
    </recommendedName>
</protein>
<dbReference type="EMBL" id="GBRH01185838">
    <property type="protein sequence ID" value="JAE12058.1"/>
    <property type="molecule type" value="Transcribed_RNA"/>
</dbReference>
<evidence type="ECO:0000313" key="1">
    <source>
        <dbReference type="EMBL" id="JAE12058.1"/>
    </source>
</evidence>
<dbReference type="InterPro" id="IPR011009">
    <property type="entry name" value="Kinase-like_dom_sf"/>
</dbReference>
<dbReference type="AlphaFoldDB" id="A0A0A9FUS3"/>
<name>A0A0A9FUS3_ARUDO</name>
<reference evidence="1" key="1">
    <citation type="submission" date="2014-09" db="EMBL/GenBank/DDBJ databases">
        <authorList>
            <person name="Magalhaes I.L.F."/>
            <person name="Oliveira U."/>
            <person name="Santos F.R."/>
            <person name="Vidigal T.H.D.A."/>
            <person name="Brescovit A.D."/>
            <person name="Santos A.J."/>
        </authorList>
    </citation>
    <scope>NUCLEOTIDE SEQUENCE</scope>
    <source>
        <tissue evidence="1">Shoot tissue taken approximately 20 cm above the soil surface</tissue>
    </source>
</reference>
<organism evidence="1">
    <name type="scientific">Arundo donax</name>
    <name type="common">Giant reed</name>
    <name type="synonym">Donax arundinaceus</name>
    <dbReference type="NCBI Taxonomy" id="35708"/>
    <lineage>
        <taxon>Eukaryota</taxon>
        <taxon>Viridiplantae</taxon>
        <taxon>Streptophyta</taxon>
        <taxon>Embryophyta</taxon>
        <taxon>Tracheophyta</taxon>
        <taxon>Spermatophyta</taxon>
        <taxon>Magnoliopsida</taxon>
        <taxon>Liliopsida</taxon>
        <taxon>Poales</taxon>
        <taxon>Poaceae</taxon>
        <taxon>PACMAD clade</taxon>
        <taxon>Arundinoideae</taxon>
        <taxon>Arundineae</taxon>
        <taxon>Arundo</taxon>
    </lineage>
</organism>
<proteinExistence type="predicted"/>
<sequence length="29" mass="3403">MAREIRILRKLNHPNIIKLEGQMLITTVT</sequence>